<keyword evidence="1" id="KW-0472">Membrane</keyword>
<gene>
    <name evidence="2" type="ORF">GTW51_16845</name>
</gene>
<feature type="transmembrane region" description="Helical" evidence="1">
    <location>
        <begin position="6"/>
        <end position="26"/>
    </location>
</feature>
<organism evidence="2 3">
    <name type="scientific">Aurantimonas aggregata</name>
    <dbReference type="NCBI Taxonomy" id="2047720"/>
    <lineage>
        <taxon>Bacteria</taxon>
        <taxon>Pseudomonadati</taxon>
        <taxon>Pseudomonadota</taxon>
        <taxon>Alphaproteobacteria</taxon>
        <taxon>Hyphomicrobiales</taxon>
        <taxon>Aurantimonadaceae</taxon>
        <taxon>Aurantimonas</taxon>
    </lineage>
</organism>
<dbReference type="Proteomes" id="UP000476332">
    <property type="component" value="Unassembled WGS sequence"/>
</dbReference>
<feature type="transmembrane region" description="Helical" evidence="1">
    <location>
        <begin position="109"/>
        <end position="130"/>
    </location>
</feature>
<name>A0A6L9MKR3_9HYPH</name>
<feature type="transmembrane region" description="Helical" evidence="1">
    <location>
        <begin position="47"/>
        <end position="73"/>
    </location>
</feature>
<dbReference type="AlphaFoldDB" id="A0A6L9MKR3"/>
<dbReference type="Pfam" id="PF08570">
    <property type="entry name" value="DUF1761"/>
    <property type="match status" value="1"/>
</dbReference>
<evidence type="ECO:0000256" key="1">
    <source>
        <dbReference type="SAM" id="Phobius"/>
    </source>
</evidence>
<proteinExistence type="predicted"/>
<dbReference type="RefSeq" id="WP_163045205.1">
    <property type="nucleotide sequence ID" value="NZ_JAAAMJ010000015.1"/>
</dbReference>
<reference evidence="2 3" key="1">
    <citation type="submission" date="2020-01" db="EMBL/GenBank/DDBJ databases">
        <title>Genomes of bacteria type strains.</title>
        <authorList>
            <person name="Chen J."/>
            <person name="Zhu S."/>
            <person name="Chen J."/>
        </authorList>
    </citation>
    <scope>NUCLEOTIDE SEQUENCE [LARGE SCALE GENOMIC DNA]</scope>
    <source>
        <strain evidence="2 3">KCTC 52919</strain>
    </source>
</reference>
<evidence type="ECO:0000313" key="2">
    <source>
        <dbReference type="EMBL" id="NDV88371.1"/>
    </source>
</evidence>
<comment type="caution">
    <text evidence="2">The sequence shown here is derived from an EMBL/GenBank/DDBJ whole genome shotgun (WGS) entry which is preliminary data.</text>
</comment>
<keyword evidence="3" id="KW-1185">Reference proteome</keyword>
<keyword evidence="1" id="KW-1133">Transmembrane helix</keyword>
<dbReference type="EMBL" id="JAAAMJ010000015">
    <property type="protein sequence ID" value="NDV88371.1"/>
    <property type="molecule type" value="Genomic_DNA"/>
</dbReference>
<evidence type="ECO:0000313" key="3">
    <source>
        <dbReference type="Proteomes" id="UP000476332"/>
    </source>
</evidence>
<sequence>MSFTGFSPLGVIVAALLAFAFGFGWHRAVEKSWMTASGYGGRPALKFGPLAIVFLAELVMAAALAGIVGHIGAVTIGNALITGVLIWAGFVLTTIVVDHSYEARSRKLTYLNAAHWFGVIVIMSVVIGLFG</sequence>
<accession>A0A6L9MKR3</accession>
<protein>
    <submittedName>
        <fullName evidence="2">DUF1761 family protein</fullName>
    </submittedName>
</protein>
<feature type="transmembrane region" description="Helical" evidence="1">
    <location>
        <begin position="79"/>
        <end position="97"/>
    </location>
</feature>
<keyword evidence="1" id="KW-0812">Transmembrane</keyword>
<dbReference type="InterPro" id="IPR013879">
    <property type="entry name" value="DUF1761"/>
</dbReference>